<feature type="signal peptide" evidence="2">
    <location>
        <begin position="1"/>
        <end position="22"/>
    </location>
</feature>
<dbReference type="AlphaFoldDB" id="F8A7Z9"/>
<evidence type="ECO:0008006" key="5">
    <source>
        <dbReference type="Google" id="ProtNLM"/>
    </source>
</evidence>
<keyword evidence="1" id="KW-0175">Coiled coil</keyword>
<keyword evidence="4" id="KW-1185">Reference proteome</keyword>
<dbReference type="OrthoDB" id="9799452at2"/>
<proteinExistence type="predicted"/>
<dbReference type="eggNOG" id="ENOG5032UUK">
    <property type="taxonomic scope" value="Bacteria"/>
</dbReference>
<dbReference type="EMBL" id="CP002683">
    <property type="protein sequence ID" value="AEH43915.1"/>
    <property type="molecule type" value="Genomic_DNA"/>
</dbReference>
<keyword evidence="2" id="KW-0732">Signal</keyword>
<reference evidence="3 4" key="2">
    <citation type="journal article" date="2012" name="Stand. Genomic Sci.">
        <title>Complete genome sequence of the thermophilic sulfate-reducing ocean bacterium Thermodesulfatator indicus type strain (CIR29812(T)).</title>
        <authorList>
            <person name="Anderson I."/>
            <person name="Saunders E."/>
            <person name="Lapidus A."/>
            <person name="Nolan M."/>
            <person name="Lucas S."/>
            <person name="Tice H."/>
            <person name="Del Rio T.G."/>
            <person name="Cheng J.F."/>
            <person name="Han C."/>
            <person name="Tapia R."/>
            <person name="Goodwin L.A."/>
            <person name="Pitluck S."/>
            <person name="Liolios K."/>
            <person name="Mavromatis K."/>
            <person name="Pagani I."/>
            <person name="Ivanova N."/>
            <person name="Mikhailova N."/>
            <person name="Pati A."/>
            <person name="Chen A."/>
            <person name="Palaniappan K."/>
            <person name="Land M."/>
            <person name="Hauser L."/>
            <person name="Jeffries C.D."/>
            <person name="Chang Y.J."/>
            <person name="Brambilla E.M."/>
            <person name="Rohde M."/>
            <person name="Spring S."/>
            <person name="Goker M."/>
            <person name="Detter J.C."/>
            <person name="Woyke T."/>
            <person name="Bristow J."/>
            <person name="Eisen J.A."/>
            <person name="Markowitz V."/>
            <person name="Hugenholtz P."/>
            <person name="Kyrpides N.C."/>
            <person name="Klenk H.P."/>
        </authorList>
    </citation>
    <scope>NUCLEOTIDE SEQUENCE [LARGE SCALE GENOMIC DNA]</scope>
    <source>
        <strain evidence="4">DSM 15286 / JCM 11887 / CIR29812</strain>
    </source>
</reference>
<accession>F8A7Z9</accession>
<name>F8A7Z9_THEID</name>
<feature type="chain" id="PRO_5003373618" description="Lipoprotein" evidence="2">
    <location>
        <begin position="23"/>
        <end position="204"/>
    </location>
</feature>
<organism evidence="3 4">
    <name type="scientific">Thermodesulfatator indicus (strain DSM 15286 / JCM 11887 / CIR29812)</name>
    <dbReference type="NCBI Taxonomy" id="667014"/>
    <lineage>
        <taxon>Bacteria</taxon>
        <taxon>Pseudomonadati</taxon>
        <taxon>Thermodesulfobacteriota</taxon>
        <taxon>Thermodesulfobacteria</taxon>
        <taxon>Thermodesulfobacteriales</taxon>
        <taxon>Thermodesulfatatoraceae</taxon>
        <taxon>Thermodesulfatator</taxon>
    </lineage>
</organism>
<dbReference type="PROSITE" id="PS51257">
    <property type="entry name" value="PROKAR_LIPOPROTEIN"/>
    <property type="match status" value="1"/>
</dbReference>
<dbReference type="STRING" id="667014.Thein_0030"/>
<dbReference type="InParanoid" id="F8A7Z9"/>
<evidence type="ECO:0000313" key="4">
    <source>
        <dbReference type="Proteomes" id="UP000006793"/>
    </source>
</evidence>
<dbReference type="KEGG" id="tid:Thein_0030"/>
<protein>
    <recommendedName>
        <fullName evidence="5">Lipoprotein</fullName>
    </recommendedName>
</protein>
<evidence type="ECO:0000313" key="3">
    <source>
        <dbReference type="EMBL" id="AEH43915.1"/>
    </source>
</evidence>
<dbReference type="HOGENOM" id="CLU_1377502_0_0_0"/>
<dbReference type="PaxDb" id="667014-Thein_0030"/>
<feature type="coiled-coil region" evidence="1">
    <location>
        <begin position="74"/>
        <end position="115"/>
    </location>
</feature>
<dbReference type="Proteomes" id="UP000006793">
    <property type="component" value="Chromosome"/>
</dbReference>
<reference evidence="4" key="1">
    <citation type="submission" date="2011-04" db="EMBL/GenBank/DDBJ databases">
        <title>The complete genome of Thermodesulfatator indicus DSM 15286.</title>
        <authorList>
            <person name="Lucas S."/>
            <person name="Copeland A."/>
            <person name="Lapidus A."/>
            <person name="Bruce D."/>
            <person name="Goodwin L."/>
            <person name="Pitluck S."/>
            <person name="Peters L."/>
            <person name="Kyrpides N."/>
            <person name="Mavromatis K."/>
            <person name="Pagani I."/>
            <person name="Ivanova N."/>
            <person name="Saunders L."/>
            <person name="Detter J.C."/>
            <person name="Tapia R."/>
            <person name="Han C."/>
            <person name="Land M."/>
            <person name="Hauser L."/>
            <person name="Markowitz V."/>
            <person name="Cheng J.-F."/>
            <person name="Hugenholtz P."/>
            <person name="Woyke T."/>
            <person name="Wu D."/>
            <person name="Spring S."/>
            <person name="Schroeder M."/>
            <person name="Brambilla E."/>
            <person name="Klenk H.-P."/>
            <person name="Eisen J.A."/>
        </authorList>
    </citation>
    <scope>NUCLEOTIDE SEQUENCE [LARGE SCALE GENOMIC DNA]</scope>
    <source>
        <strain evidence="4">DSM 15286 / JCM 11887 / CIR29812</strain>
    </source>
</reference>
<evidence type="ECO:0000256" key="2">
    <source>
        <dbReference type="SAM" id="SignalP"/>
    </source>
</evidence>
<evidence type="ECO:0000256" key="1">
    <source>
        <dbReference type="SAM" id="Coils"/>
    </source>
</evidence>
<gene>
    <name evidence="3" type="ordered locus">Thein_0030</name>
</gene>
<dbReference type="RefSeq" id="WP_013906662.1">
    <property type="nucleotide sequence ID" value="NC_015681.1"/>
</dbReference>
<sequence>MCFKKFLYLIGLGSLCFLSACGGPKYVVKNRYIPPIVVKDNSCLHICEEKFESCQKACENQYQSCMADVRLKAINIYEKDIAKYEKQLAVYQEEMRFFRQKITEYQENFKKLNDDFRFFKRICQEKQDRYACLRQKELKKEIYHFKQNKPFRPIRPKKPNLEIIIKKLMITCHRDCGCQEIYDRCFLSCGGTIIPEKICVENCQ</sequence>